<name>A0AAV1DYQ5_OLDCO</name>
<dbReference type="EMBL" id="OX459124">
    <property type="protein sequence ID" value="CAI9111914.1"/>
    <property type="molecule type" value="Genomic_DNA"/>
</dbReference>
<accession>A0AAV1DYQ5</accession>
<sequence>MESIFITLLPESEYKFPITIYKVPYLVEASNGELLLVQRVFYSGEFMILRSAGFDDFGRFNVFKLAKKKIQYPDFDMEELDWVKVSELENNETIFLSNNRRNVSTSAFCVPDFDDKNCIYLTHNFQEQHTSSRHEDVGVFRIFGVDKDIGVFHKNDGIAAKHQCFGDDKDDPLLLIWITPTLCLS</sequence>
<evidence type="ECO:0000313" key="3">
    <source>
        <dbReference type="Proteomes" id="UP001161247"/>
    </source>
</evidence>
<protein>
    <submittedName>
        <fullName evidence="2">OLC1v1012257C1</fullName>
    </submittedName>
</protein>
<dbReference type="InterPro" id="IPR005174">
    <property type="entry name" value="KIB1-4_b-propeller"/>
</dbReference>
<dbReference type="InterPro" id="IPR050942">
    <property type="entry name" value="F-box_BR-signaling"/>
</dbReference>
<dbReference type="Proteomes" id="UP001161247">
    <property type="component" value="Chromosome 7"/>
</dbReference>
<dbReference type="AlphaFoldDB" id="A0AAV1DYQ5"/>
<dbReference type="PANTHER" id="PTHR44259:SF114">
    <property type="entry name" value="OS06G0707300 PROTEIN"/>
    <property type="match status" value="1"/>
</dbReference>
<reference evidence="2" key="1">
    <citation type="submission" date="2023-03" db="EMBL/GenBank/DDBJ databases">
        <authorList>
            <person name="Julca I."/>
        </authorList>
    </citation>
    <scope>NUCLEOTIDE SEQUENCE</scope>
</reference>
<proteinExistence type="predicted"/>
<evidence type="ECO:0000313" key="2">
    <source>
        <dbReference type="EMBL" id="CAI9111914.1"/>
    </source>
</evidence>
<keyword evidence="3" id="KW-1185">Reference proteome</keyword>
<evidence type="ECO:0000259" key="1">
    <source>
        <dbReference type="Pfam" id="PF03478"/>
    </source>
</evidence>
<organism evidence="2 3">
    <name type="scientific">Oldenlandia corymbosa var. corymbosa</name>
    <dbReference type="NCBI Taxonomy" id="529605"/>
    <lineage>
        <taxon>Eukaryota</taxon>
        <taxon>Viridiplantae</taxon>
        <taxon>Streptophyta</taxon>
        <taxon>Embryophyta</taxon>
        <taxon>Tracheophyta</taxon>
        <taxon>Spermatophyta</taxon>
        <taxon>Magnoliopsida</taxon>
        <taxon>eudicotyledons</taxon>
        <taxon>Gunneridae</taxon>
        <taxon>Pentapetalae</taxon>
        <taxon>asterids</taxon>
        <taxon>lamiids</taxon>
        <taxon>Gentianales</taxon>
        <taxon>Rubiaceae</taxon>
        <taxon>Rubioideae</taxon>
        <taxon>Spermacoceae</taxon>
        <taxon>Hedyotis-Oldenlandia complex</taxon>
        <taxon>Oldenlandia</taxon>
    </lineage>
</organism>
<gene>
    <name evidence="2" type="ORF">OLC1_LOCUS19200</name>
</gene>
<dbReference type="Pfam" id="PF03478">
    <property type="entry name" value="Beta-prop_KIB1-4"/>
    <property type="match status" value="1"/>
</dbReference>
<dbReference type="PANTHER" id="PTHR44259">
    <property type="entry name" value="OS07G0183000 PROTEIN-RELATED"/>
    <property type="match status" value="1"/>
</dbReference>
<feature type="domain" description="KIB1-4 beta-propeller" evidence="1">
    <location>
        <begin position="17"/>
        <end position="140"/>
    </location>
</feature>